<dbReference type="RefSeq" id="WP_096014176.1">
    <property type="nucleotide sequence ID" value="NZ_CP015578.1"/>
</dbReference>
<sequence>MNLSTQKIYEHDIPDGSKLYFGSSAKLKRRIESKAADILEDNGFSEIITPYFSHHQRQSVKAENLIRFSDKQNSEIALRSDSTIDVVRIATKRLKDSNTKRWFYIQPVFKYPNSEIYQIGAEILGDSSVMPCIDIVGQIFKEFGIEAHLQISNIQIPKIICQLLNLPISVFENGRLEVILGLDLPWLNLLANIKSDSDIDSVIAIAPSELKEPLRSMKGLANNYEKRIYAPLYYSKMRYYDKLFFRFLCDNSVLSSGGSYEIDGNISAGFAIFSDAVIENLRSR</sequence>
<proteinExistence type="predicted"/>
<dbReference type="Proteomes" id="UP000202031">
    <property type="component" value="Chromosome"/>
</dbReference>
<keyword evidence="2" id="KW-0808">Transferase</keyword>
<dbReference type="AlphaFoldDB" id="A0A1X9SPC5"/>
<evidence type="ECO:0000313" key="2">
    <source>
        <dbReference type="EMBL" id="ARQ98035.1"/>
    </source>
</evidence>
<dbReference type="EC" id="2.4.2.17" evidence="2"/>
<dbReference type="NCBIfam" id="NF008946">
    <property type="entry name" value="PRK12293.1"/>
    <property type="match status" value="1"/>
</dbReference>
<dbReference type="GeneID" id="46921780"/>
<dbReference type="GO" id="GO:0003879">
    <property type="term" value="F:ATP phosphoribosyltransferase activity"/>
    <property type="evidence" value="ECO:0007669"/>
    <property type="project" value="UniProtKB-EC"/>
</dbReference>
<dbReference type="Gene3D" id="3.30.930.10">
    <property type="entry name" value="Bira Bifunctional Protein, Domain 2"/>
    <property type="match status" value="1"/>
</dbReference>
<dbReference type="PANTHER" id="PTHR43707:SF1">
    <property type="entry name" value="HISTIDINE--TRNA LIGASE, MITOCHONDRIAL-RELATED"/>
    <property type="match status" value="1"/>
</dbReference>
<dbReference type="GO" id="GO:0006427">
    <property type="term" value="P:histidyl-tRNA aminoacylation"/>
    <property type="evidence" value="ECO:0007669"/>
    <property type="project" value="TreeGrafter"/>
</dbReference>
<organism evidence="2 3">
    <name type="scientific">Campylobacter lanienae NCTC 13004</name>
    <dbReference type="NCBI Taxonomy" id="1031753"/>
    <lineage>
        <taxon>Bacteria</taxon>
        <taxon>Pseudomonadati</taxon>
        <taxon>Campylobacterota</taxon>
        <taxon>Epsilonproteobacteria</taxon>
        <taxon>Campylobacterales</taxon>
        <taxon>Campylobacteraceae</taxon>
        <taxon>Campylobacter</taxon>
    </lineage>
</organism>
<dbReference type="GO" id="GO:0004821">
    <property type="term" value="F:histidine-tRNA ligase activity"/>
    <property type="evidence" value="ECO:0007669"/>
    <property type="project" value="TreeGrafter"/>
</dbReference>
<reference evidence="3" key="1">
    <citation type="journal article" date="2017" name="Genome Biol. Evol.">
        <title>Comparative Genomic Analysis Identifies a Campylobacter Clade Deficient in Selenium Metabolism.</title>
        <authorList>
            <person name="Miller W.G."/>
            <person name="Yee E."/>
            <person name="Lopes B.S."/>
            <person name="Chapman M.H."/>
            <person name="Huynh S."/>
            <person name="Bono J.L."/>
            <person name="Parker C.T."/>
            <person name="Strachan N.J.C."/>
            <person name="Forbes K.J."/>
        </authorList>
    </citation>
    <scope>NUCLEOTIDE SEQUENCE [LARGE SCALE GENOMIC DNA]</scope>
    <source>
        <strain evidence="3">NCTC 13004</strain>
    </source>
</reference>
<dbReference type="InterPro" id="IPR041715">
    <property type="entry name" value="HisRS-like_core"/>
</dbReference>
<protein>
    <submittedName>
        <fullName evidence="2">ATP phosphoribosyltransferase HisG(S)Z, hetero-octameric short form, regulatory subunit</fullName>
        <ecNumber evidence="2">2.4.2.17</ecNumber>
    </submittedName>
</protein>
<gene>
    <name evidence="2" type="primary">hisZ</name>
    <name evidence="2" type="ORF">CLAN_1312</name>
</gene>
<dbReference type="Pfam" id="PF13393">
    <property type="entry name" value="tRNA-synt_His"/>
    <property type="match status" value="1"/>
</dbReference>
<accession>A0A1X9SPC5</accession>
<dbReference type="InterPro" id="IPR004516">
    <property type="entry name" value="HisRS/HisZ"/>
</dbReference>
<evidence type="ECO:0000313" key="3">
    <source>
        <dbReference type="Proteomes" id="UP000202031"/>
    </source>
</evidence>
<dbReference type="InterPro" id="IPR045864">
    <property type="entry name" value="aa-tRNA-synth_II/BPL/LPL"/>
</dbReference>
<feature type="domain" description="Class II Histidinyl-tRNA synthetase (HisRS)-like catalytic core" evidence="1">
    <location>
        <begin position="24"/>
        <end position="166"/>
    </location>
</feature>
<keyword evidence="2" id="KW-0328">Glycosyltransferase</keyword>
<dbReference type="SUPFAM" id="SSF55681">
    <property type="entry name" value="Class II aaRS and biotin synthetases"/>
    <property type="match status" value="1"/>
</dbReference>
<dbReference type="PANTHER" id="PTHR43707">
    <property type="entry name" value="HISTIDYL-TRNA SYNTHETASE"/>
    <property type="match status" value="1"/>
</dbReference>
<dbReference type="EMBL" id="CP015578">
    <property type="protein sequence ID" value="ARQ98035.1"/>
    <property type="molecule type" value="Genomic_DNA"/>
</dbReference>
<dbReference type="GO" id="GO:0005737">
    <property type="term" value="C:cytoplasm"/>
    <property type="evidence" value="ECO:0007669"/>
    <property type="project" value="InterPro"/>
</dbReference>
<name>A0A1X9SPC5_9BACT</name>
<evidence type="ECO:0000259" key="1">
    <source>
        <dbReference type="Pfam" id="PF13393"/>
    </source>
</evidence>
<dbReference type="KEGG" id="clx:CLAN_1312"/>
<reference evidence="3" key="2">
    <citation type="journal article" date="2017" name="Genome Biol. Evol.">
        <title>Comparative genomic analysis identifies a Campylobacter clade deficient in selenium metabolism.</title>
        <authorList>
            <person name="Miller W.G."/>
            <person name="Yee E."/>
            <person name="Lopes B.S."/>
            <person name="Chapman M.H."/>
            <person name="Huynh S."/>
            <person name="Bono J.L."/>
            <person name="Parker C.T."/>
            <person name="Strachan N.J.C."/>
            <person name="Forbes K.J."/>
        </authorList>
    </citation>
    <scope>NUCLEOTIDE SEQUENCE [LARGE SCALE GENOMIC DNA]</scope>
    <source>
        <strain evidence="3">NCTC 13004</strain>
    </source>
</reference>